<sequence>MNQPFQIRKAERKKSKLRLGISAPSGAGKTYSSLLIAAGIGKKIGVIDTENGSGDLYDNLIEGGYDIITLAPPFEPSRYVQAIKTFEQAGYDVIIIDSLSHAWSGTGGLLDKQGKIADKEGNSYTAWRKVTPEHNKLVETLLQSPAHIIATMRAKTEYVQEKDESTGKTRVRKVGMAPIMRDGIEYEFTAFLEIDHQHVASASKDRTGMFDGKFFTPDTETGKQLLAWLDSGAEPPKPPAMKDEDVAHFTAKMAVAATMPELSELFKAGYKAARDIGDTIALQVFESVKDKRKAELTAAPQTPIVPAAPVAETPKTTVPQVAPEVPADLPQPPPIDDDIPEFLDRRNETNGAAHAA</sequence>
<accession>A0A6J5M7M3</accession>
<dbReference type="Gene3D" id="3.40.50.300">
    <property type="entry name" value="P-loop containing nucleotide triphosphate hydrolases"/>
    <property type="match status" value="1"/>
</dbReference>
<dbReference type="EMBL" id="LR796386">
    <property type="protein sequence ID" value="CAB4141116.1"/>
    <property type="molecule type" value="Genomic_DNA"/>
</dbReference>
<dbReference type="Pfam" id="PF13479">
    <property type="entry name" value="AAA_24"/>
    <property type="match status" value="1"/>
</dbReference>
<name>A0A6J5M7M3_9CAUD</name>
<proteinExistence type="predicted"/>
<feature type="region of interest" description="Disordered" evidence="1">
    <location>
        <begin position="305"/>
        <end position="356"/>
    </location>
</feature>
<dbReference type="SUPFAM" id="SSF52540">
    <property type="entry name" value="P-loop containing nucleoside triphosphate hydrolases"/>
    <property type="match status" value="1"/>
</dbReference>
<protein>
    <submittedName>
        <fullName evidence="3">AAA domain containing protein</fullName>
    </submittedName>
</protein>
<dbReference type="SMART" id="SM00382">
    <property type="entry name" value="AAA"/>
    <property type="match status" value="1"/>
</dbReference>
<feature type="domain" description="AAA+ ATPase" evidence="2">
    <location>
        <begin position="15"/>
        <end position="175"/>
    </location>
</feature>
<dbReference type="InterPro" id="IPR027417">
    <property type="entry name" value="P-loop_NTPase"/>
</dbReference>
<dbReference type="InterPro" id="IPR003593">
    <property type="entry name" value="AAA+_ATPase"/>
</dbReference>
<gene>
    <name evidence="3" type="ORF">UFOVP413_52</name>
</gene>
<evidence type="ECO:0000256" key="1">
    <source>
        <dbReference type="SAM" id="MobiDB-lite"/>
    </source>
</evidence>
<evidence type="ECO:0000313" key="3">
    <source>
        <dbReference type="EMBL" id="CAB4141116.1"/>
    </source>
</evidence>
<organism evidence="3">
    <name type="scientific">uncultured Caudovirales phage</name>
    <dbReference type="NCBI Taxonomy" id="2100421"/>
    <lineage>
        <taxon>Viruses</taxon>
        <taxon>Duplodnaviria</taxon>
        <taxon>Heunggongvirae</taxon>
        <taxon>Uroviricota</taxon>
        <taxon>Caudoviricetes</taxon>
        <taxon>Peduoviridae</taxon>
        <taxon>Maltschvirus</taxon>
        <taxon>Maltschvirus maltsch</taxon>
    </lineage>
</organism>
<evidence type="ECO:0000259" key="2">
    <source>
        <dbReference type="SMART" id="SM00382"/>
    </source>
</evidence>
<reference evidence="3" key="1">
    <citation type="submission" date="2020-04" db="EMBL/GenBank/DDBJ databases">
        <authorList>
            <person name="Chiriac C."/>
            <person name="Salcher M."/>
            <person name="Ghai R."/>
            <person name="Kavagutti S V."/>
        </authorList>
    </citation>
    <scope>NUCLEOTIDE SEQUENCE</scope>
</reference>